<protein>
    <submittedName>
        <fullName evidence="1">Uncharacterized protein</fullName>
    </submittedName>
</protein>
<dbReference type="AlphaFoldDB" id="A0A6C0D3I7"/>
<accession>A0A6C0D3I7</accession>
<evidence type="ECO:0000313" key="1">
    <source>
        <dbReference type="EMBL" id="QHT10265.1"/>
    </source>
</evidence>
<sequence>MATIDLQSKNSVTAKSGFKAEEIFRTCPDIKSALETYFGKRIFSFDKIHGKKYDTKICFENGSFKNIQNKKIEKLGGRGDSFDRRHIKDTFRNSFIRKYLTVLTLIRKSKFKTEMSMCQKLDFIKLCNDNIHDMKDYIRKTLLGEEPEKNEFWCIMKTNKEFTNKEIYIISSETILDFIEKSVKIDIKLKSNGTCLHLSPHIALQRKGGSKTDHSPNHIQAKFKFTQEILDLCTRIL</sequence>
<reference evidence="1" key="1">
    <citation type="journal article" date="2020" name="Nature">
        <title>Giant virus diversity and host interactions through global metagenomics.</title>
        <authorList>
            <person name="Schulz F."/>
            <person name="Roux S."/>
            <person name="Paez-Espino D."/>
            <person name="Jungbluth S."/>
            <person name="Walsh D.A."/>
            <person name="Denef V.J."/>
            <person name="McMahon K.D."/>
            <person name="Konstantinidis K.T."/>
            <person name="Eloe-Fadrosh E.A."/>
            <person name="Kyrpides N.C."/>
            <person name="Woyke T."/>
        </authorList>
    </citation>
    <scope>NUCLEOTIDE SEQUENCE</scope>
    <source>
        <strain evidence="1">GVMAG-M-3300023174-104</strain>
    </source>
</reference>
<proteinExistence type="predicted"/>
<dbReference type="EMBL" id="MN739519">
    <property type="protein sequence ID" value="QHT10265.1"/>
    <property type="molecule type" value="Genomic_DNA"/>
</dbReference>
<organism evidence="1">
    <name type="scientific">viral metagenome</name>
    <dbReference type="NCBI Taxonomy" id="1070528"/>
    <lineage>
        <taxon>unclassified sequences</taxon>
        <taxon>metagenomes</taxon>
        <taxon>organismal metagenomes</taxon>
    </lineage>
</organism>
<name>A0A6C0D3I7_9ZZZZ</name>